<reference evidence="1 4" key="1">
    <citation type="submission" date="2015-01" db="EMBL/GenBank/DDBJ databases">
        <title>Vibrio sp. C1 JCM 19231 whole genome shotgun sequence.</title>
        <authorList>
            <person name="Sawabe T."/>
            <person name="Meirelles P."/>
            <person name="Feng G."/>
            <person name="Sayaka M."/>
            <person name="Hattori M."/>
            <person name="Ohkuma M."/>
        </authorList>
    </citation>
    <scope>NUCLEOTIDE SEQUENCE [LARGE SCALE GENOMIC DNA]</scope>
    <source>
        <strain evidence="4">JCM 19231</strain>
        <strain evidence="1">JCM19231</strain>
    </source>
</reference>
<dbReference type="AlphaFoldDB" id="A0A0B8PCA7"/>
<reference evidence="2 3" key="2">
    <citation type="submission" date="2015-01" db="EMBL/GenBank/DDBJ databases">
        <title>Vibrio sp. C5 JCM 19232 whole genome shotgun sequence.</title>
        <authorList>
            <person name="Sawabe T."/>
            <person name="Meirelles P."/>
            <person name="Feng G."/>
            <person name="Sayaka M."/>
            <person name="Hattori M."/>
            <person name="Ohkuma M."/>
        </authorList>
    </citation>
    <scope>NUCLEOTIDE SEQUENCE [LARGE SCALE GENOMIC DNA]</scope>
    <source>
        <strain evidence="2 3">JCM19232</strain>
    </source>
</reference>
<evidence type="ECO:0000313" key="4">
    <source>
        <dbReference type="Proteomes" id="UP000031671"/>
    </source>
</evidence>
<comment type="caution">
    <text evidence="2">The sequence shown here is derived from an EMBL/GenBank/DDBJ whole genome shotgun (WGS) entry which is preliminary data.</text>
</comment>
<evidence type="ECO:0000313" key="2">
    <source>
        <dbReference type="EMBL" id="GAM63991.1"/>
    </source>
</evidence>
<accession>A0A0B8PCA7</accession>
<gene>
    <name evidence="1" type="ORF">JCM19231_5028</name>
    <name evidence="2" type="ORF">JCM19232_3267</name>
</gene>
<proteinExistence type="predicted"/>
<organism evidence="2 3">
    <name type="scientific">Vibrio ishigakensis</name>
    <dbReference type="NCBI Taxonomy" id="1481914"/>
    <lineage>
        <taxon>Bacteria</taxon>
        <taxon>Pseudomonadati</taxon>
        <taxon>Pseudomonadota</taxon>
        <taxon>Gammaproteobacteria</taxon>
        <taxon>Vibrionales</taxon>
        <taxon>Vibrionaceae</taxon>
        <taxon>Vibrio</taxon>
    </lineage>
</organism>
<reference evidence="3 4" key="3">
    <citation type="submission" date="2015-01" db="EMBL/GenBank/DDBJ databases">
        <authorList>
            <consortium name="NBRP consortium"/>
            <person name="Sawabe T."/>
            <person name="Meirelles P."/>
            <person name="Feng G."/>
            <person name="Sayaka M."/>
            <person name="Hattori M."/>
            <person name="Ohkuma M."/>
        </authorList>
    </citation>
    <scope>NUCLEOTIDE SEQUENCE [LARGE SCALE GENOMIC DNA]</scope>
    <source>
        <strain evidence="4">JCM 19231</strain>
        <strain evidence="1">JCM19231</strain>
        <strain evidence="2 3">JCM19232</strain>
    </source>
</reference>
<dbReference type="Proteomes" id="UP000031670">
    <property type="component" value="Unassembled WGS sequence"/>
</dbReference>
<dbReference type="Proteomes" id="UP000031671">
    <property type="component" value="Unassembled WGS sequence"/>
</dbReference>
<accession>A0A0B8NPH8</accession>
<keyword evidence="4" id="KW-1185">Reference proteome</keyword>
<dbReference type="EMBL" id="BBSA01000011">
    <property type="protein sequence ID" value="GAM63991.1"/>
    <property type="molecule type" value="Genomic_DNA"/>
</dbReference>
<evidence type="ECO:0000313" key="1">
    <source>
        <dbReference type="EMBL" id="GAM55881.1"/>
    </source>
</evidence>
<sequence>MKVVEYAIMSALIVVAMFFMFSSLMAHSQDIWSSVLNIR</sequence>
<evidence type="ECO:0000313" key="3">
    <source>
        <dbReference type="Proteomes" id="UP000031670"/>
    </source>
</evidence>
<name>A0A0B8PCA7_9VIBR</name>
<dbReference type="EMBL" id="BBRZ01000020">
    <property type="protein sequence ID" value="GAM55881.1"/>
    <property type="molecule type" value="Genomic_DNA"/>
</dbReference>
<protein>
    <submittedName>
        <fullName evidence="2">Uncharacterized protein</fullName>
    </submittedName>
</protein>